<dbReference type="Pfam" id="PF18075">
    <property type="entry name" value="FtsX_ECD"/>
    <property type="match status" value="1"/>
</dbReference>
<dbReference type="GO" id="GO:0051301">
    <property type="term" value="P:cell division"/>
    <property type="evidence" value="ECO:0007669"/>
    <property type="project" value="UniProtKB-KW"/>
</dbReference>
<evidence type="ECO:0000259" key="13">
    <source>
        <dbReference type="Pfam" id="PF18075"/>
    </source>
</evidence>
<evidence type="ECO:0000313" key="15">
    <source>
        <dbReference type="Proteomes" id="UP000195897"/>
    </source>
</evidence>
<dbReference type="EMBL" id="NFKK01000001">
    <property type="protein sequence ID" value="OUP54420.1"/>
    <property type="molecule type" value="Genomic_DNA"/>
</dbReference>
<evidence type="ECO:0000256" key="10">
    <source>
        <dbReference type="PIRNR" id="PIRNR003097"/>
    </source>
</evidence>
<feature type="transmembrane region" description="Helical" evidence="11">
    <location>
        <begin position="21"/>
        <end position="46"/>
    </location>
</feature>
<keyword evidence="6 11" id="KW-0812">Transmembrane</keyword>
<evidence type="ECO:0000256" key="8">
    <source>
        <dbReference type="ARBA" id="ARBA00023136"/>
    </source>
</evidence>
<dbReference type="RefSeq" id="WP_087369805.1">
    <property type="nucleotide sequence ID" value="NZ_NFKK01000001.1"/>
</dbReference>
<evidence type="ECO:0000259" key="12">
    <source>
        <dbReference type="Pfam" id="PF02687"/>
    </source>
</evidence>
<dbReference type="PANTHER" id="PTHR47755:SF1">
    <property type="entry name" value="CELL DIVISION PROTEIN FTSX"/>
    <property type="match status" value="1"/>
</dbReference>
<evidence type="ECO:0000256" key="2">
    <source>
        <dbReference type="ARBA" id="ARBA00007379"/>
    </source>
</evidence>
<comment type="similarity">
    <text evidence="2 10">Belongs to the ABC-4 integral membrane protein family. FtsX subfamily.</text>
</comment>
<keyword evidence="7 11" id="KW-1133">Transmembrane helix</keyword>
<comment type="caution">
    <text evidence="14">The sequence shown here is derived from an EMBL/GenBank/DDBJ whole genome shotgun (WGS) entry which is preliminary data.</text>
</comment>
<feature type="transmembrane region" description="Helical" evidence="11">
    <location>
        <begin position="172"/>
        <end position="198"/>
    </location>
</feature>
<dbReference type="Pfam" id="PF02687">
    <property type="entry name" value="FtsX"/>
    <property type="match status" value="1"/>
</dbReference>
<comment type="function">
    <text evidence="10">Part of the ABC transporter FtsEX involved in asymmetric cellular division facilitating the initiation of sporulation.</text>
</comment>
<evidence type="ECO:0000256" key="6">
    <source>
        <dbReference type="ARBA" id="ARBA00022692"/>
    </source>
</evidence>
<name>A0A1Y4LEU8_9FIRM</name>
<evidence type="ECO:0000256" key="4">
    <source>
        <dbReference type="ARBA" id="ARBA00022475"/>
    </source>
</evidence>
<keyword evidence="5 10" id="KW-0132">Cell division</keyword>
<dbReference type="PIRSF" id="PIRSF003097">
    <property type="entry name" value="FtsX"/>
    <property type="match status" value="1"/>
</dbReference>
<keyword evidence="4 10" id="KW-1003">Cell membrane</keyword>
<reference evidence="15" key="1">
    <citation type="submission" date="2017-04" db="EMBL/GenBank/DDBJ databases">
        <title>Function of individual gut microbiota members based on whole genome sequencing of pure cultures obtained from chicken caecum.</title>
        <authorList>
            <person name="Medvecky M."/>
            <person name="Cejkova D."/>
            <person name="Polansky O."/>
            <person name="Karasova D."/>
            <person name="Kubasova T."/>
            <person name="Cizek A."/>
            <person name="Rychlik I."/>
        </authorList>
    </citation>
    <scope>NUCLEOTIDE SEQUENCE [LARGE SCALE GENOMIC DNA]</scope>
    <source>
        <strain evidence="15">An180</strain>
    </source>
</reference>
<dbReference type="NCBIfam" id="NF038347">
    <property type="entry name" value="FtsX_Gpos"/>
    <property type="match status" value="1"/>
</dbReference>
<evidence type="ECO:0000313" key="14">
    <source>
        <dbReference type="EMBL" id="OUP54420.1"/>
    </source>
</evidence>
<feature type="transmembrane region" description="Helical" evidence="11">
    <location>
        <begin position="219"/>
        <end position="243"/>
    </location>
</feature>
<dbReference type="InterPro" id="IPR040690">
    <property type="entry name" value="FtsX_ECD"/>
</dbReference>
<dbReference type="Proteomes" id="UP000195897">
    <property type="component" value="Unassembled WGS sequence"/>
</dbReference>
<keyword evidence="9 10" id="KW-0131">Cell cycle</keyword>
<feature type="transmembrane region" description="Helical" evidence="11">
    <location>
        <begin position="263"/>
        <end position="284"/>
    </location>
</feature>
<keyword evidence="8 10" id="KW-0472">Membrane</keyword>
<feature type="domain" description="FtsX extracellular" evidence="13">
    <location>
        <begin position="60"/>
        <end position="150"/>
    </location>
</feature>
<gene>
    <name evidence="14" type="ORF">B5F17_00550</name>
</gene>
<evidence type="ECO:0000256" key="3">
    <source>
        <dbReference type="ARBA" id="ARBA00021907"/>
    </source>
</evidence>
<evidence type="ECO:0000256" key="1">
    <source>
        <dbReference type="ARBA" id="ARBA00004651"/>
    </source>
</evidence>
<evidence type="ECO:0000256" key="11">
    <source>
        <dbReference type="SAM" id="Phobius"/>
    </source>
</evidence>
<dbReference type="AlphaFoldDB" id="A0A1Y4LEU8"/>
<sequence length="296" mass="32687">MKKSSIGYFLKEGFRNIFLHGFMSFAAVSVIVVCLIITGTTALISYDINLNIVKLQNESEIVVYIEDTYTTEEARDMEKTILQVDNVAKAEFEDKDTALEEYREELGENADLLDGFDSSNNPLRDAFHITMKDPSKVAATKAALESVDGIGNAVANEEVVARLIQLQRMFQAISVTLVVALGLISIFIIANTVKLAMLARRREISIQKMVGATNWFIRWPFVIEGLVLGLLAGAIAFGLEWALYEQLSGFILDNLPQFTMAEFQGLMFYVLGIFAGAGVIVGVGGSSLTIRRFMDV</sequence>
<evidence type="ECO:0000256" key="9">
    <source>
        <dbReference type="ARBA" id="ARBA00023306"/>
    </source>
</evidence>
<dbReference type="Gene3D" id="3.30.70.3040">
    <property type="match status" value="1"/>
</dbReference>
<dbReference type="InterPro" id="IPR058204">
    <property type="entry name" value="FtsX_firmicutes-type"/>
</dbReference>
<feature type="domain" description="ABC3 transporter permease C-terminal" evidence="12">
    <location>
        <begin position="177"/>
        <end position="289"/>
    </location>
</feature>
<comment type="subcellular location">
    <subcellularLocation>
        <location evidence="1">Cell membrane</location>
        <topology evidence="1">Multi-pass membrane protein</topology>
    </subcellularLocation>
</comment>
<dbReference type="GO" id="GO:0005886">
    <property type="term" value="C:plasma membrane"/>
    <property type="evidence" value="ECO:0007669"/>
    <property type="project" value="UniProtKB-SubCell"/>
</dbReference>
<proteinExistence type="inferred from homology"/>
<protein>
    <recommendedName>
        <fullName evidence="3 10">Cell division protein FtsX</fullName>
    </recommendedName>
</protein>
<organism evidence="14 15">
    <name type="scientific">Butyricicoccus pullicaecorum</name>
    <dbReference type="NCBI Taxonomy" id="501571"/>
    <lineage>
        <taxon>Bacteria</taxon>
        <taxon>Bacillati</taxon>
        <taxon>Bacillota</taxon>
        <taxon>Clostridia</taxon>
        <taxon>Eubacteriales</taxon>
        <taxon>Butyricicoccaceae</taxon>
        <taxon>Butyricicoccus</taxon>
    </lineage>
</organism>
<accession>A0A1Y4LEU8</accession>
<dbReference type="InterPro" id="IPR003838">
    <property type="entry name" value="ABC3_permease_C"/>
</dbReference>
<evidence type="ECO:0000256" key="7">
    <source>
        <dbReference type="ARBA" id="ARBA00022989"/>
    </source>
</evidence>
<dbReference type="PANTHER" id="PTHR47755">
    <property type="entry name" value="CELL DIVISION PROTEIN FTSX"/>
    <property type="match status" value="1"/>
</dbReference>
<evidence type="ECO:0000256" key="5">
    <source>
        <dbReference type="ARBA" id="ARBA00022618"/>
    </source>
</evidence>
<dbReference type="InterPro" id="IPR004513">
    <property type="entry name" value="FtsX"/>
</dbReference>